<keyword evidence="5" id="KW-0547">Nucleotide-binding</keyword>
<evidence type="ECO:0000313" key="11">
    <source>
        <dbReference type="Proteomes" id="UP000315677"/>
    </source>
</evidence>
<dbReference type="Pfam" id="PF00005">
    <property type="entry name" value="ABC_tran"/>
    <property type="match status" value="1"/>
</dbReference>
<dbReference type="PANTHER" id="PTHR43297">
    <property type="entry name" value="OLIGOPEPTIDE TRANSPORT ATP-BINDING PROTEIN APPD"/>
    <property type="match status" value="1"/>
</dbReference>
<protein>
    <submittedName>
        <fullName evidence="10">Peptide/nickel transport system ATP-binding protein/oligopeptide transport system ATP-binding protein</fullName>
    </submittedName>
</protein>
<dbReference type="NCBIfam" id="TIGR01727">
    <property type="entry name" value="oligo_HPY"/>
    <property type="match status" value="1"/>
</dbReference>
<evidence type="ECO:0000259" key="9">
    <source>
        <dbReference type="PROSITE" id="PS50893"/>
    </source>
</evidence>
<keyword evidence="7" id="KW-0472">Membrane</keyword>
<organism evidence="10 11">
    <name type="scientific">Pseudonocardia kunmingensis</name>
    <dbReference type="NCBI Taxonomy" id="630975"/>
    <lineage>
        <taxon>Bacteria</taxon>
        <taxon>Bacillati</taxon>
        <taxon>Actinomycetota</taxon>
        <taxon>Actinomycetes</taxon>
        <taxon>Pseudonocardiales</taxon>
        <taxon>Pseudonocardiaceae</taxon>
        <taxon>Pseudonocardia</taxon>
    </lineage>
</organism>
<dbReference type="InterPro" id="IPR027417">
    <property type="entry name" value="P-loop_NTPase"/>
</dbReference>
<dbReference type="Proteomes" id="UP000315677">
    <property type="component" value="Unassembled WGS sequence"/>
</dbReference>
<dbReference type="SMART" id="SM00382">
    <property type="entry name" value="AAA"/>
    <property type="match status" value="1"/>
</dbReference>
<dbReference type="InterPro" id="IPR013563">
    <property type="entry name" value="Oligopep_ABC_C"/>
</dbReference>
<dbReference type="InterPro" id="IPR003439">
    <property type="entry name" value="ABC_transporter-like_ATP-bd"/>
</dbReference>
<evidence type="ECO:0000256" key="6">
    <source>
        <dbReference type="ARBA" id="ARBA00022840"/>
    </source>
</evidence>
<dbReference type="GO" id="GO:0016887">
    <property type="term" value="F:ATP hydrolysis activity"/>
    <property type="evidence" value="ECO:0007669"/>
    <property type="project" value="InterPro"/>
</dbReference>
<dbReference type="GO" id="GO:0005886">
    <property type="term" value="C:plasma membrane"/>
    <property type="evidence" value="ECO:0007669"/>
    <property type="project" value="UniProtKB-SubCell"/>
</dbReference>
<dbReference type="InterPro" id="IPR017871">
    <property type="entry name" value="ABC_transporter-like_CS"/>
</dbReference>
<dbReference type="SUPFAM" id="SSF52540">
    <property type="entry name" value="P-loop containing nucleoside triphosphate hydrolases"/>
    <property type="match status" value="1"/>
</dbReference>
<dbReference type="FunFam" id="3.40.50.300:FF:000016">
    <property type="entry name" value="Oligopeptide ABC transporter ATP-binding component"/>
    <property type="match status" value="1"/>
</dbReference>
<sequence>MVSPPHSAAPEQGASHTGVADDEVLRVEDLSVEFRTEHGWVRVVDRVQLAIARGQTVGLVGESGSGKTVTSLAVMGLLPRDDSRIPQGSIRLAGRELVGLSERELSEVRGPDVAMIFQEPRRSLDPAFSVGDQVAEVFRRHRGLARRPALAEAARMLDMVGISDAKRRVADYPHQFSGGMCQRVMLAMALACEPKLLIADEPTTALDVTVQAEMLRLMNELQAELDVSILFITHDLAVVAEMCDLVTVMYAGQVVEVNPLYDLFARPQHPYTEGLLAAIPDHSARGGRLQAIQGAVPAAWDFPTGCRFHPRCDHAVPGRCDVGEVSLRAGPDGRPARCVRLGEIELAGTPQ</sequence>
<dbReference type="PANTHER" id="PTHR43297:SF2">
    <property type="entry name" value="DIPEPTIDE TRANSPORT ATP-BINDING PROTEIN DPPD"/>
    <property type="match status" value="1"/>
</dbReference>
<name>A0A543DPV2_9PSEU</name>
<evidence type="ECO:0000256" key="5">
    <source>
        <dbReference type="ARBA" id="ARBA00022741"/>
    </source>
</evidence>
<dbReference type="RefSeq" id="WP_142055403.1">
    <property type="nucleotide sequence ID" value="NZ_VFPA01000002.1"/>
</dbReference>
<comment type="subcellular location">
    <subcellularLocation>
        <location evidence="1">Cell membrane</location>
        <topology evidence="1">Peripheral membrane protein</topology>
    </subcellularLocation>
</comment>
<dbReference type="AlphaFoldDB" id="A0A543DPV2"/>
<accession>A0A543DPV2</accession>
<dbReference type="InterPro" id="IPR003593">
    <property type="entry name" value="AAA+_ATPase"/>
</dbReference>
<evidence type="ECO:0000256" key="4">
    <source>
        <dbReference type="ARBA" id="ARBA00022475"/>
    </source>
</evidence>
<dbReference type="Pfam" id="PF08352">
    <property type="entry name" value="oligo_HPY"/>
    <property type="match status" value="1"/>
</dbReference>
<evidence type="ECO:0000256" key="3">
    <source>
        <dbReference type="ARBA" id="ARBA00022448"/>
    </source>
</evidence>
<evidence type="ECO:0000256" key="7">
    <source>
        <dbReference type="ARBA" id="ARBA00023136"/>
    </source>
</evidence>
<gene>
    <name evidence="10" type="ORF">FB558_3892</name>
</gene>
<dbReference type="Gene3D" id="3.40.50.300">
    <property type="entry name" value="P-loop containing nucleotide triphosphate hydrolases"/>
    <property type="match status" value="1"/>
</dbReference>
<comment type="similarity">
    <text evidence="2">Belongs to the ABC transporter superfamily.</text>
</comment>
<dbReference type="GO" id="GO:0005524">
    <property type="term" value="F:ATP binding"/>
    <property type="evidence" value="ECO:0007669"/>
    <property type="project" value="UniProtKB-KW"/>
</dbReference>
<proteinExistence type="inferred from homology"/>
<comment type="caution">
    <text evidence="10">The sequence shown here is derived from an EMBL/GenBank/DDBJ whole genome shotgun (WGS) entry which is preliminary data.</text>
</comment>
<dbReference type="OrthoDB" id="3327300at2"/>
<evidence type="ECO:0000256" key="2">
    <source>
        <dbReference type="ARBA" id="ARBA00005417"/>
    </source>
</evidence>
<keyword evidence="11" id="KW-1185">Reference proteome</keyword>
<dbReference type="PROSITE" id="PS00211">
    <property type="entry name" value="ABC_TRANSPORTER_1"/>
    <property type="match status" value="1"/>
</dbReference>
<evidence type="ECO:0000256" key="1">
    <source>
        <dbReference type="ARBA" id="ARBA00004202"/>
    </source>
</evidence>
<dbReference type="CDD" id="cd03257">
    <property type="entry name" value="ABC_NikE_OppD_transporters"/>
    <property type="match status" value="1"/>
</dbReference>
<feature type="domain" description="ABC transporter" evidence="9">
    <location>
        <begin position="25"/>
        <end position="276"/>
    </location>
</feature>
<evidence type="ECO:0000256" key="8">
    <source>
        <dbReference type="SAM" id="MobiDB-lite"/>
    </source>
</evidence>
<dbReference type="EMBL" id="VFPA01000002">
    <property type="protein sequence ID" value="TQM11333.1"/>
    <property type="molecule type" value="Genomic_DNA"/>
</dbReference>
<keyword evidence="3" id="KW-0813">Transport</keyword>
<evidence type="ECO:0000313" key="10">
    <source>
        <dbReference type="EMBL" id="TQM11333.1"/>
    </source>
</evidence>
<keyword evidence="6 10" id="KW-0067">ATP-binding</keyword>
<dbReference type="InterPro" id="IPR050388">
    <property type="entry name" value="ABC_Ni/Peptide_Import"/>
</dbReference>
<reference evidence="10 11" key="1">
    <citation type="submission" date="2019-06" db="EMBL/GenBank/DDBJ databases">
        <title>Sequencing the genomes of 1000 actinobacteria strains.</title>
        <authorList>
            <person name="Klenk H.-P."/>
        </authorList>
    </citation>
    <scope>NUCLEOTIDE SEQUENCE [LARGE SCALE GENOMIC DNA]</scope>
    <source>
        <strain evidence="10 11">DSM 45301</strain>
    </source>
</reference>
<feature type="region of interest" description="Disordered" evidence="8">
    <location>
        <begin position="1"/>
        <end position="20"/>
    </location>
</feature>
<dbReference type="GO" id="GO:0015833">
    <property type="term" value="P:peptide transport"/>
    <property type="evidence" value="ECO:0007669"/>
    <property type="project" value="InterPro"/>
</dbReference>
<keyword evidence="4" id="KW-1003">Cell membrane</keyword>
<dbReference type="PROSITE" id="PS50893">
    <property type="entry name" value="ABC_TRANSPORTER_2"/>
    <property type="match status" value="1"/>
</dbReference>